<evidence type="ECO:0000313" key="1">
    <source>
        <dbReference type="EMBL" id="KPN29297.1"/>
    </source>
</evidence>
<proteinExistence type="predicted"/>
<dbReference type="OrthoDB" id="312727at2157"/>
<dbReference type="RefSeq" id="WP_054582633.1">
    <property type="nucleotide sequence ID" value="NZ_LGUC01000001.1"/>
</dbReference>
<accession>A0A0P7GTN8</accession>
<dbReference type="Proteomes" id="UP000050535">
    <property type="component" value="Unassembled WGS sequence"/>
</dbReference>
<gene>
    <name evidence="1" type="ORF">SY89_00010</name>
    <name evidence="2" type="ORF">SY89_03109</name>
</gene>
<name>A0A0P7GTN8_9EURY</name>
<keyword evidence="3" id="KW-1185">Reference proteome</keyword>
<sequence length="75" mass="8151">MMGPREELKEKVQRRTDSVVDATANGTAAVGLHDPNHDIAAYESLDIVKRVEQACPDEIEMRVYVTARPGGVGVS</sequence>
<protein>
    <submittedName>
        <fullName evidence="2">Uncharacterized protein</fullName>
    </submittedName>
</protein>
<reference evidence="3" key="1">
    <citation type="submission" date="2013-11" db="EMBL/GenBank/DDBJ databases">
        <authorList>
            <person name="Hoang H.T."/>
            <person name="Killian M.L."/>
            <person name="Madson D.M."/>
            <person name="Arruda P.H.E."/>
            <person name="Sun D."/>
            <person name="Schwartz K.J."/>
            <person name="Yoon K."/>
        </authorList>
    </citation>
    <scope>NUCLEOTIDE SEQUENCE [LARGE SCALE GENOMIC DNA]</scope>
    <source>
        <strain evidence="3">CDK2</strain>
    </source>
</reference>
<reference evidence="2" key="2">
    <citation type="submission" date="2015-08" db="EMBL/GenBank/DDBJ databases">
        <title>Genome sequence of extreme halophilic archaea of Halolamina pelagica CDK2 isolated from Rann of Kutch, India.</title>
        <authorList>
            <person name="Kaushik R."/>
            <person name="Gaba S."/>
            <person name="Singh R.N."/>
            <person name="Abrol S."/>
            <person name="Yadav A.N."/>
            <person name="Saxena A.K."/>
        </authorList>
    </citation>
    <scope>NUCLEOTIDE SEQUENCE</scope>
    <source>
        <strain evidence="2">CDK2</strain>
    </source>
</reference>
<dbReference type="AlphaFoldDB" id="A0A0P7GTN8"/>
<organism evidence="2 3">
    <name type="scientific">Halolamina pelagica</name>
    <dbReference type="NCBI Taxonomy" id="699431"/>
    <lineage>
        <taxon>Archaea</taxon>
        <taxon>Methanobacteriati</taxon>
        <taxon>Methanobacteriota</taxon>
        <taxon>Stenosarchaea group</taxon>
        <taxon>Halobacteria</taxon>
        <taxon>Halobacteriales</taxon>
        <taxon>Haloferacaceae</taxon>
    </lineage>
</organism>
<dbReference type="EMBL" id="LGUC01000001">
    <property type="protein sequence ID" value="KPN29297.1"/>
    <property type="molecule type" value="Genomic_DNA"/>
</dbReference>
<evidence type="ECO:0000313" key="2">
    <source>
        <dbReference type="EMBL" id="KPN32341.1"/>
    </source>
</evidence>
<comment type="caution">
    <text evidence="2">The sequence shown here is derived from an EMBL/GenBank/DDBJ whole genome shotgun (WGS) entry which is preliminary data.</text>
</comment>
<evidence type="ECO:0000313" key="3">
    <source>
        <dbReference type="Proteomes" id="UP000050535"/>
    </source>
</evidence>
<dbReference type="EMBL" id="LGUC01000001">
    <property type="protein sequence ID" value="KPN32341.1"/>
    <property type="molecule type" value="Genomic_DNA"/>
</dbReference>